<protein>
    <recommendedName>
        <fullName evidence="4">SSD domain-containing protein</fullName>
    </recommendedName>
</protein>
<dbReference type="PANTHER" id="PTHR32063:SF11">
    <property type="entry name" value="CATION OR DRUG EFFLUX SYSTEM PROTEIN"/>
    <property type="match status" value="1"/>
</dbReference>
<dbReference type="SUPFAM" id="SSF82693">
    <property type="entry name" value="Multidrug efflux transporter AcrB pore domain, PN1, PN2, PC1 and PC2 subdomains"/>
    <property type="match status" value="1"/>
</dbReference>
<dbReference type="PANTHER" id="PTHR32063">
    <property type="match status" value="1"/>
</dbReference>
<dbReference type="InterPro" id="IPR001036">
    <property type="entry name" value="Acrflvin-R"/>
</dbReference>
<dbReference type="Proteomes" id="UP000054564">
    <property type="component" value="Unassembled WGS sequence"/>
</dbReference>
<dbReference type="PRINTS" id="PR00702">
    <property type="entry name" value="ACRIFLAVINRP"/>
</dbReference>
<accession>A0A0L0UHL1</accession>
<dbReference type="STRING" id="1165861.A0A0L0UHL1"/>
<keyword evidence="3" id="KW-1185">Reference proteome</keyword>
<keyword evidence="1" id="KW-0472">Membrane</keyword>
<dbReference type="EMBL" id="AJIL01009223">
    <property type="protein sequence ID" value="KNE86536.1"/>
    <property type="molecule type" value="Genomic_DNA"/>
</dbReference>
<dbReference type="Pfam" id="PF00873">
    <property type="entry name" value="ACR_tran"/>
    <property type="match status" value="1"/>
</dbReference>
<gene>
    <name evidence="2" type="ORF">PSTG_20102</name>
</gene>
<feature type="transmembrane region" description="Helical" evidence="1">
    <location>
        <begin position="14"/>
        <end position="36"/>
    </location>
</feature>
<keyword evidence="1" id="KW-0812">Transmembrane</keyword>
<dbReference type="Gene3D" id="1.20.1640.10">
    <property type="entry name" value="Multidrug efflux transporter AcrB transmembrane domain"/>
    <property type="match status" value="1"/>
</dbReference>
<evidence type="ECO:0000313" key="3">
    <source>
        <dbReference type="Proteomes" id="UP000054564"/>
    </source>
</evidence>
<name>A0A0L0UHL1_9BASI</name>
<evidence type="ECO:0000313" key="2">
    <source>
        <dbReference type="EMBL" id="KNE86536.1"/>
    </source>
</evidence>
<organism evidence="2 3">
    <name type="scientific">Puccinia striiformis f. sp. tritici PST-78</name>
    <dbReference type="NCBI Taxonomy" id="1165861"/>
    <lineage>
        <taxon>Eukaryota</taxon>
        <taxon>Fungi</taxon>
        <taxon>Dikarya</taxon>
        <taxon>Basidiomycota</taxon>
        <taxon>Pucciniomycotina</taxon>
        <taxon>Pucciniomycetes</taxon>
        <taxon>Pucciniales</taxon>
        <taxon>Pucciniaceae</taxon>
        <taxon>Puccinia</taxon>
    </lineage>
</organism>
<sequence length="125" mass="13767">MLLSISNVFIKNPVLTTVCTIVIILLGAIALPLLPLAKLPDMAPKQVQVTTNFVGSDAQTAVNNVTTVLERQINGTEQVIYMNSTTDNTGTSTINVYSPWKWTGTSPRFSCKITWRSPLRAYQRP</sequence>
<reference evidence="3" key="1">
    <citation type="submission" date="2014-03" db="EMBL/GenBank/DDBJ databases">
        <title>The Genome Sequence of Puccinia striiformis f. sp. tritici PST-78.</title>
        <authorList>
            <consortium name="The Broad Institute Genome Sequencing Platform"/>
            <person name="Cuomo C."/>
            <person name="Hulbert S."/>
            <person name="Chen X."/>
            <person name="Walker B."/>
            <person name="Young S.K."/>
            <person name="Zeng Q."/>
            <person name="Gargeya S."/>
            <person name="Fitzgerald M."/>
            <person name="Haas B."/>
            <person name="Abouelleil A."/>
            <person name="Alvarado L."/>
            <person name="Arachchi H.M."/>
            <person name="Berlin A.M."/>
            <person name="Chapman S.B."/>
            <person name="Goldberg J."/>
            <person name="Griggs A."/>
            <person name="Gujja S."/>
            <person name="Hansen M."/>
            <person name="Howarth C."/>
            <person name="Imamovic A."/>
            <person name="Larimer J."/>
            <person name="McCowan C."/>
            <person name="Montmayeur A."/>
            <person name="Murphy C."/>
            <person name="Neiman D."/>
            <person name="Pearson M."/>
            <person name="Priest M."/>
            <person name="Roberts A."/>
            <person name="Saif S."/>
            <person name="Shea T."/>
            <person name="Sisk P."/>
            <person name="Sykes S."/>
            <person name="Wortman J."/>
            <person name="Nusbaum C."/>
            <person name="Birren B."/>
        </authorList>
    </citation>
    <scope>NUCLEOTIDE SEQUENCE [LARGE SCALE GENOMIC DNA]</scope>
    <source>
        <strain evidence="3">race PST-78</strain>
    </source>
</reference>
<dbReference type="GO" id="GO:0042910">
    <property type="term" value="F:xenobiotic transmembrane transporter activity"/>
    <property type="evidence" value="ECO:0007669"/>
    <property type="project" value="TreeGrafter"/>
</dbReference>
<dbReference type="AlphaFoldDB" id="A0A0L0UHL1"/>
<evidence type="ECO:0000256" key="1">
    <source>
        <dbReference type="SAM" id="Phobius"/>
    </source>
</evidence>
<proteinExistence type="predicted"/>
<evidence type="ECO:0008006" key="4">
    <source>
        <dbReference type="Google" id="ProtNLM"/>
    </source>
</evidence>
<dbReference type="Gene3D" id="3.30.70.1430">
    <property type="entry name" value="Multidrug efflux transporter AcrB pore domain"/>
    <property type="match status" value="1"/>
</dbReference>
<keyword evidence="1" id="KW-1133">Transmembrane helix</keyword>
<comment type="caution">
    <text evidence="2">The sequence shown here is derived from an EMBL/GenBank/DDBJ whole genome shotgun (WGS) entry which is preliminary data.</text>
</comment>
<dbReference type="GO" id="GO:0005886">
    <property type="term" value="C:plasma membrane"/>
    <property type="evidence" value="ECO:0007669"/>
    <property type="project" value="TreeGrafter"/>
</dbReference>